<dbReference type="InterPro" id="IPR027385">
    <property type="entry name" value="Beta-barrel_OMP"/>
</dbReference>
<evidence type="ECO:0000256" key="6">
    <source>
        <dbReference type="ARBA" id="ARBA00023065"/>
    </source>
</evidence>
<evidence type="ECO:0000256" key="2">
    <source>
        <dbReference type="ARBA" id="ARBA00022448"/>
    </source>
</evidence>
<dbReference type="Pfam" id="PF13505">
    <property type="entry name" value="OMP_b-brl"/>
    <property type="match status" value="1"/>
</dbReference>
<keyword evidence="9" id="KW-0998">Cell outer membrane</keyword>
<keyword evidence="5 11" id="KW-0732">Signal</keyword>
<reference evidence="14" key="1">
    <citation type="journal article" date="2019" name="Int. J. Syst. Evol. Microbiol.">
        <title>The Global Catalogue of Microorganisms (GCM) 10K type strain sequencing project: providing services to taxonomists for standard genome sequencing and annotation.</title>
        <authorList>
            <consortium name="The Broad Institute Genomics Platform"/>
            <consortium name="The Broad Institute Genome Sequencing Center for Infectious Disease"/>
            <person name="Wu L."/>
            <person name="Ma J."/>
        </authorList>
    </citation>
    <scope>NUCLEOTIDE SEQUENCE [LARGE SCALE GENOMIC DNA]</scope>
    <source>
        <strain evidence="14">CCUG 63419</strain>
    </source>
</reference>
<dbReference type="Pfam" id="PF00691">
    <property type="entry name" value="OmpA"/>
    <property type="match status" value="1"/>
</dbReference>
<evidence type="ECO:0000259" key="12">
    <source>
        <dbReference type="PROSITE" id="PS51123"/>
    </source>
</evidence>
<dbReference type="PROSITE" id="PS51123">
    <property type="entry name" value="OMPA_2"/>
    <property type="match status" value="1"/>
</dbReference>
<evidence type="ECO:0000256" key="10">
    <source>
        <dbReference type="PROSITE-ProRule" id="PRU00473"/>
    </source>
</evidence>
<organism evidence="13 14">
    <name type="scientific">Paraperlucidibaca wandonensis</name>
    <dbReference type="NCBI Taxonomy" id="1268273"/>
    <lineage>
        <taxon>Bacteria</taxon>
        <taxon>Pseudomonadati</taxon>
        <taxon>Pseudomonadota</taxon>
        <taxon>Gammaproteobacteria</taxon>
        <taxon>Moraxellales</taxon>
        <taxon>Moraxellaceae</taxon>
        <taxon>Paraperlucidibaca</taxon>
    </lineage>
</organism>
<keyword evidence="4" id="KW-0812">Transmembrane</keyword>
<evidence type="ECO:0000256" key="8">
    <source>
        <dbReference type="ARBA" id="ARBA00023136"/>
    </source>
</evidence>
<comment type="subcellular location">
    <subcellularLocation>
        <location evidence="1">Cell outer membrane</location>
        <topology evidence="1">Multi-pass membrane protein</topology>
    </subcellularLocation>
</comment>
<keyword evidence="6" id="KW-0406">Ion transport</keyword>
<gene>
    <name evidence="13" type="ORF">ACFQ0F_05470</name>
</gene>
<sequence length="377" mass="40964">MTTSFKSAYLVRGAIAAAVLAATGTAFAAEEETGSSYDNYVYFGGFYLSADKDRTNTKKSGDSFGYQAGVGQRLTDNLWVEGQFFGDTIETGTSNGTDYYQTGLGVDLQYAFGQRSEFTPYLLAGIGGVYNDVPGRDKITPYVNVGAGFTKSLFGLDALRLRGELRAVYDDYSEGSTSTDGKIDYRAGLGLEMAIGNREPEVVIKEVPVEKIVIKEVPVERVVIQEVAPEPVSVDDDGDGVINSSDKCPNTPAGAKVDGNGCVVEQTLVMRDITFEFDSARLTTNAQRLMENAVAFLRSDSSARITVAGHTDSRGSDSYNLKLSRDRANEVRDYLVGYGIEANRLQAVGYGETRPVASNDNESGRELNRRVEFRIQK</sequence>
<feature type="domain" description="OmpA-like" evidence="12">
    <location>
        <begin position="262"/>
        <end position="377"/>
    </location>
</feature>
<dbReference type="Gene3D" id="3.30.1330.60">
    <property type="entry name" value="OmpA-like domain"/>
    <property type="match status" value="1"/>
</dbReference>
<dbReference type="PRINTS" id="PR01021">
    <property type="entry name" value="OMPADOMAIN"/>
</dbReference>
<evidence type="ECO:0000313" key="13">
    <source>
        <dbReference type="EMBL" id="MFD0949838.1"/>
    </source>
</evidence>
<dbReference type="SUPFAM" id="SSF103088">
    <property type="entry name" value="OmpA-like"/>
    <property type="match status" value="1"/>
</dbReference>
<dbReference type="SUPFAM" id="SSF103647">
    <property type="entry name" value="TSP type-3 repeat"/>
    <property type="match status" value="1"/>
</dbReference>
<dbReference type="CDD" id="cd07185">
    <property type="entry name" value="OmpA_C-like"/>
    <property type="match status" value="1"/>
</dbReference>
<dbReference type="InterPro" id="IPR036737">
    <property type="entry name" value="OmpA-like_sf"/>
</dbReference>
<keyword evidence="3" id="KW-1134">Transmembrane beta strand</keyword>
<dbReference type="InterPro" id="IPR028974">
    <property type="entry name" value="TSP_type-3_rpt"/>
</dbReference>
<keyword evidence="14" id="KW-1185">Reference proteome</keyword>
<dbReference type="PRINTS" id="PR01023">
    <property type="entry name" value="NAFLGMOTY"/>
</dbReference>
<dbReference type="InterPro" id="IPR011250">
    <property type="entry name" value="OMP/PagP_B-barrel"/>
</dbReference>
<keyword evidence="2" id="KW-0813">Transport</keyword>
<feature type="chain" id="PRO_5047462254" evidence="11">
    <location>
        <begin position="29"/>
        <end position="377"/>
    </location>
</feature>
<keyword evidence="8 10" id="KW-0472">Membrane</keyword>
<evidence type="ECO:0000256" key="11">
    <source>
        <dbReference type="SAM" id="SignalP"/>
    </source>
</evidence>
<accession>A0ABW3HEL0</accession>
<evidence type="ECO:0000256" key="7">
    <source>
        <dbReference type="ARBA" id="ARBA00023114"/>
    </source>
</evidence>
<evidence type="ECO:0000256" key="4">
    <source>
        <dbReference type="ARBA" id="ARBA00022692"/>
    </source>
</evidence>
<dbReference type="InterPro" id="IPR006664">
    <property type="entry name" value="OMP_bac"/>
</dbReference>
<evidence type="ECO:0000256" key="9">
    <source>
        <dbReference type="ARBA" id="ARBA00023237"/>
    </source>
</evidence>
<dbReference type="SUPFAM" id="SSF56925">
    <property type="entry name" value="OMPA-like"/>
    <property type="match status" value="1"/>
</dbReference>
<proteinExistence type="predicted"/>
<protein>
    <submittedName>
        <fullName evidence="13">OmpA family protein</fullName>
    </submittedName>
</protein>
<dbReference type="Gene3D" id="2.40.160.20">
    <property type="match status" value="1"/>
</dbReference>
<dbReference type="EMBL" id="JBHTIT010000001">
    <property type="protein sequence ID" value="MFD0949838.1"/>
    <property type="molecule type" value="Genomic_DNA"/>
</dbReference>
<evidence type="ECO:0000256" key="3">
    <source>
        <dbReference type="ARBA" id="ARBA00022452"/>
    </source>
</evidence>
<dbReference type="InterPro" id="IPR050330">
    <property type="entry name" value="Bact_OuterMem_StrucFunc"/>
</dbReference>
<evidence type="ECO:0000313" key="14">
    <source>
        <dbReference type="Proteomes" id="UP001597044"/>
    </source>
</evidence>
<evidence type="ECO:0000256" key="1">
    <source>
        <dbReference type="ARBA" id="ARBA00004571"/>
    </source>
</evidence>
<comment type="caution">
    <text evidence="13">The sequence shown here is derived from an EMBL/GenBank/DDBJ whole genome shotgun (WGS) entry which is preliminary data.</text>
</comment>
<name>A0ABW3HEL0_9GAMM</name>
<dbReference type="InterPro" id="IPR006665">
    <property type="entry name" value="OmpA-like"/>
</dbReference>
<dbReference type="PANTHER" id="PTHR30329:SF21">
    <property type="entry name" value="LIPOPROTEIN YIAD-RELATED"/>
    <property type="match status" value="1"/>
</dbReference>
<dbReference type="PANTHER" id="PTHR30329">
    <property type="entry name" value="STATOR ELEMENT OF FLAGELLAR MOTOR COMPLEX"/>
    <property type="match status" value="1"/>
</dbReference>
<feature type="signal peptide" evidence="11">
    <location>
        <begin position="1"/>
        <end position="28"/>
    </location>
</feature>
<dbReference type="RefSeq" id="WP_379069883.1">
    <property type="nucleotide sequence ID" value="NZ_JBHTIT010000001.1"/>
</dbReference>
<evidence type="ECO:0000256" key="5">
    <source>
        <dbReference type="ARBA" id="ARBA00022729"/>
    </source>
</evidence>
<keyword evidence="7" id="KW-0626">Porin</keyword>
<dbReference type="Proteomes" id="UP001597044">
    <property type="component" value="Unassembled WGS sequence"/>
</dbReference>